<dbReference type="SUPFAM" id="SSF52980">
    <property type="entry name" value="Restriction endonuclease-like"/>
    <property type="match status" value="1"/>
</dbReference>
<gene>
    <name evidence="2" type="ORF">EI77_00301</name>
</gene>
<sequence length="216" mass="24124">MIASAVTPQSRSLGPIPPLENAEMLNLAEFLRRYEDMHDVKKAELIEGITHMPSPVRIDLHAKPDGMIHGWLFTYAIEHGLEFYPNATLLLDTENSFQPDAILCSKPRKGGRVWLNAKGYLCGAPELVVEVAASTASIDLRDKLRVYRRNGVNEYIVWRTQDKEVDWFVLKDGEYVPQSLGRDHKLRSSTFAGLVLDVKALLALDGAKLVAALKKG</sequence>
<dbReference type="CDD" id="cd06260">
    <property type="entry name" value="DUF820-like"/>
    <property type="match status" value="1"/>
</dbReference>
<dbReference type="PANTHER" id="PTHR35400">
    <property type="entry name" value="SLR1083 PROTEIN"/>
    <property type="match status" value="1"/>
</dbReference>
<name>A0A4R7SQV0_9BACT</name>
<evidence type="ECO:0000259" key="1">
    <source>
        <dbReference type="Pfam" id="PF05685"/>
    </source>
</evidence>
<dbReference type="RefSeq" id="WP_133792986.1">
    <property type="nucleotide sequence ID" value="NZ_SOCA01000001.1"/>
</dbReference>
<dbReference type="GO" id="GO:0004519">
    <property type="term" value="F:endonuclease activity"/>
    <property type="evidence" value="ECO:0007669"/>
    <property type="project" value="UniProtKB-KW"/>
</dbReference>
<organism evidence="2 3">
    <name type="scientific">Prosthecobacter fusiformis</name>
    <dbReference type="NCBI Taxonomy" id="48464"/>
    <lineage>
        <taxon>Bacteria</taxon>
        <taxon>Pseudomonadati</taxon>
        <taxon>Verrucomicrobiota</taxon>
        <taxon>Verrucomicrobiia</taxon>
        <taxon>Verrucomicrobiales</taxon>
        <taxon>Verrucomicrobiaceae</taxon>
        <taxon>Prosthecobacter</taxon>
    </lineage>
</organism>
<feature type="domain" description="Putative restriction endonuclease" evidence="1">
    <location>
        <begin position="28"/>
        <end position="198"/>
    </location>
</feature>
<dbReference type="AlphaFoldDB" id="A0A4R7SQV0"/>
<dbReference type="Gene3D" id="3.90.1570.10">
    <property type="entry name" value="tt1808, chain A"/>
    <property type="match status" value="1"/>
</dbReference>
<dbReference type="Pfam" id="PF05685">
    <property type="entry name" value="Uma2"/>
    <property type="match status" value="1"/>
</dbReference>
<evidence type="ECO:0000313" key="3">
    <source>
        <dbReference type="Proteomes" id="UP000295662"/>
    </source>
</evidence>
<dbReference type="InterPro" id="IPR008538">
    <property type="entry name" value="Uma2"/>
</dbReference>
<dbReference type="PANTHER" id="PTHR35400:SF3">
    <property type="entry name" value="SLL1072 PROTEIN"/>
    <property type="match status" value="1"/>
</dbReference>
<keyword evidence="2" id="KW-0378">Hydrolase</keyword>
<keyword evidence="2" id="KW-0540">Nuclease</keyword>
<reference evidence="2 3" key="1">
    <citation type="submission" date="2019-03" db="EMBL/GenBank/DDBJ databases">
        <title>Genomic Encyclopedia of Archaeal and Bacterial Type Strains, Phase II (KMG-II): from individual species to whole genera.</title>
        <authorList>
            <person name="Goeker M."/>
        </authorList>
    </citation>
    <scope>NUCLEOTIDE SEQUENCE [LARGE SCALE GENOMIC DNA]</scope>
    <source>
        <strain evidence="2 3">ATCC 25309</strain>
    </source>
</reference>
<dbReference type="OrthoDB" id="449656at2"/>
<dbReference type="InterPro" id="IPR012296">
    <property type="entry name" value="Nuclease_put_TT1808"/>
</dbReference>
<proteinExistence type="predicted"/>
<accession>A0A4R7SQV0</accession>
<keyword evidence="2" id="KW-0255">Endonuclease</keyword>
<dbReference type="EMBL" id="SOCA01000001">
    <property type="protein sequence ID" value="TDU80999.1"/>
    <property type="molecule type" value="Genomic_DNA"/>
</dbReference>
<keyword evidence="3" id="KW-1185">Reference proteome</keyword>
<comment type="caution">
    <text evidence="2">The sequence shown here is derived from an EMBL/GenBank/DDBJ whole genome shotgun (WGS) entry which is preliminary data.</text>
</comment>
<evidence type="ECO:0000313" key="2">
    <source>
        <dbReference type="EMBL" id="TDU80999.1"/>
    </source>
</evidence>
<dbReference type="Proteomes" id="UP000295662">
    <property type="component" value="Unassembled WGS sequence"/>
</dbReference>
<dbReference type="InterPro" id="IPR011335">
    <property type="entry name" value="Restrct_endonuc-II-like"/>
</dbReference>
<protein>
    <submittedName>
        <fullName evidence="2">Putative restriction endonuclease</fullName>
    </submittedName>
</protein>